<dbReference type="Pfam" id="PF00593">
    <property type="entry name" value="TonB_dep_Rec_b-barrel"/>
    <property type="match status" value="1"/>
</dbReference>
<dbReference type="PANTHER" id="PTHR47234:SF1">
    <property type="entry name" value="TONB-DEPENDENT RECEPTOR"/>
    <property type="match status" value="1"/>
</dbReference>
<evidence type="ECO:0000256" key="6">
    <source>
        <dbReference type="ARBA" id="ARBA00023136"/>
    </source>
</evidence>
<keyword evidence="14" id="KW-1185">Reference proteome</keyword>
<dbReference type="RefSeq" id="WP_221031189.1">
    <property type="nucleotide sequence ID" value="NZ_CP139781.1"/>
</dbReference>
<evidence type="ECO:0000256" key="8">
    <source>
        <dbReference type="PROSITE-ProRule" id="PRU01360"/>
    </source>
</evidence>
<evidence type="ECO:0000313" key="14">
    <source>
        <dbReference type="Proteomes" id="UP000738431"/>
    </source>
</evidence>
<protein>
    <submittedName>
        <fullName evidence="13">TonB-dependent receptor</fullName>
    </submittedName>
</protein>
<dbReference type="InterPro" id="IPR012910">
    <property type="entry name" value="Plug_dom"/>
</dbReference>
<evidence type="ECO:0000256" key="5">
    <source>
        <dbReference type="ARBA" id="ARBA00023077"/>
    </source>
</evidence>
<gene>
    <name evidence="13" type="ORF">K1X11_015705</name>
</gene>
<dbReference type="Gene3D" id="2.40.170.20">
    <property type="entry name" value="TonB-dependent receptor, beta-barrel domain"/>
    <property type="match status" value="1"/>
</dbReference>
<keyword evidence="4 8" id="KW-0812">Transmembrane</keyword>
<keyword evidence="2 8" id="KW-0813">Transport</keyword>
<evidence type="ECO:0000256" key="4">
    <source>
        <dbReference type="ARBA" id="ARBA00022692"/>
    </source>
</evidence>
<evidence type="ECO:0000256" key="2">
    <source>
        <dbReference type="ARBA" id="ARBA00022448"/>
    </source>
</evidence>
<keyword evidence="13" id="KW-0675">Receptor</keyword>
<keyword evidence="10" id="KW-0732">Signal</keyword>
<evidence type="ECO:0000256" key="1">
    <source>
        <dbReference type="ARBA" id="ARBA00004571"/>
    </source>
</evidence>
<dbReference type="InterPro" id="IPR037066">
    <property type="entry name" value="Plug_dom_sf"/>
</dbReference>
<name>A0ABZ1C3H0_9BACT</name>
<feature type="signal peptide" evidence="10">
    <location>
        <begin position="1"/>
        <end position="25"/>
    </location>
</feature>
<feature type="chain" id="PRO_5046174010" evidence="10">
    <location>
        <begin position="26"/>
        <end position="895"/>
    </location>
</feature>
<feature type="domain" description="TonB-dependent receptor-like beta-barrel" evidence="11">
    <location>
        <begin position="405"/>
        <end position="862"/>
    </location>
</feature>
<dbReference type="Pfam" id="PF07715">
    <property type="entry name" value="Plug"/>
    <property type="match status" value="1"/>
</dbReference>
<dbReference type="PROSITE" id="PS52016">
    <property type="entry name" value="TONB_DEPENDENT_REC_3"/>
    <property type="match status" value="1"/>
</dbReference>
<dbReference type="Proteomes" id="UP000738431">
    <property type="component" value="Chromosome"/>
</dbReference>
<dbReference type="Gene3D" id="2.170.130.10">
    <property type="entry name" value="TonB-dependent receptor, plug domain"/>
    <property type="match status" value="1"/>
</dbReference>
<evidence type="ECO:0000313" key="13">
    <source>
        <dbReference type="EMBL" id="WRQ86261.1"/>
    </source>
</evidence>
<evidence type="ECO:0000259" key="11">
    <source>
        <dbReference type="Pfam" id="PF00593"/>
    </source>
</evidence>
<dbReference type="InterPro" id="IPR000531">
    <property type="entry name" value="Beta-barrel_TonB"/>
</dbReference>
<keyword evidence="6 8" id="KW-0472">Membrane</keyword>
<dbReference type="InterPro" id="IPR039426">
    <property type="entry name" value="TonB-dep_rcpt-like"/>
</dbReference>
<organism evidence="13 14">
    <name type="scientific">Actomonas aquatica</name>
    <dbReference type="NCBI Taxonomy" id="2866162"/>
    <lineage>
        <taxon>Bacteria</taxon>
        <taxon>Pseudomonadati</taxon>
        <taxon>Verrucomicrobiota</taxon>
        <taxon>Opitutia</taxon>
        <taxon>Opitutales</taxon>
        <taxon>Opitutaceae</taxon>
        <taxon>Actomonas</taxon>
    </lineage>
</organism>
<dbReference type="SUPFAM" id="SSF56935">
    <property type="entry name" value="Porins"/>
    <property type="match status" value="1"/>
</dbReference>
<evidence type="ECO:0000256" key="3">
    <source>
        <dbReference type="ARBA" id="ARBA00022452"/>
    </source>
</evidence>
<proteinExistence type="inferred from homology"/>
<evidence type="ECO:0000256" key="7">
    <source>
        <dbReference type="ARBA" id="ARBA00023237"/>
    </source>
</evidence>
<evidence type="ECO:0000256" key="9">
    <source>
        <dbReference type="RuleBase" id="RU003357"/>
    </source>
</evidence>
<keyword evidence="3 8" id="KW-1134">Transmembrane beta strand</keyword>
<evidence type="ECO:0000256" key="10">
    <source>
        <dbReference type="SAM" id="SignalP"/>
    </source>
</evidence>
<evidence type="ECO:0000259" key="12">
    <source>
        <dbReference type="Pfam" id="PF07715"/>
    </source>
</evidence>
<reference evidence="13 14" key="1">
    <citation type="submission" date="2023-12" db="EMBL/GenBank/DDBJ databases">
        <title>Description of an unclassified Opitutus bacterium of Verrucomicrobiota.</title>
        <authorList>
            <person name="Zhang D.-F."/>
        </authorList>
    </citation>
    <scope>NUCLEOTIDE SEQUENCE [LARGE SCALE GENOMIC DNA]</scope>
    <source>
        <strain evidence="13 14">WL0086</strain>
    </source>
</reference>
<sequence length="895" mass="97743">MAKPTYRTLLTAATLAVFSPGALLRAQSTPTPTSSDADTTAAEVMELQQMEVTGSRLRSLVGEQPAVPVLSINNEELVRRGVTRLADVRWAIPQLGVSQGFNDNLVNGGPSRAQMSSTTFDLRGLGGNSTLVLVNGRRIPHSGQAFPGGAGGREDFNVDGLPISAIERIDVLPQGAGAIYGADAIAGVVNLVLKKNYSGGEIDFTYDDTFSTDVANFTTSLTAGFTQDKLTTFFTVSRSTQNALGARDRYFTANAAPSVYSPLEGATLSMERYPATATSPVPGFGTPVVALPAGTTGTDYTTGDLTDGSDMPLYRTSDYSQLINESDTTSVSGRINYRVNNLFEPYAEVRWSRMSFDYVGTPLTFLNQLPVGYIGNPFDVPVYLSKTFYDIRPQVESSQENSAIVLGTRGNLPAGWTYDLSYTWTRNQVWDNAINNGFNYAALTAALAETDPSRQINFAYDSATMENPNGQSLIDLLSTTLHEDTSDLYSALFSASGPIWEGWAGDVQLAVGGESQREEVEFFLSPALSYALQDPFTRTINAAFAEVAVPLLGEAQDLPLVHRLEVRGAIRHEDFSDIGGHASPSVSVLFQPVEWMTLRANRSEGFKAPKLYDLLSPYYDTTTNILERYGYYDPYRGNEAVFGTYDLSTGGQPGLQPETSVSYNAGIVIDVPGIEGLSLSADWWETEFDDRVGSASYQVLFEYFPERITRGPRLATDPADWLGPITGIDSSSINLSWVRATGMDFSMTYHRMTGWGEFLAHATYTKQDPQEQQATPGSSLSYRYFPERLSGSLAWIKGPWEAGVSVNYQGTYTPYGPTNTTWIYPSLIEWNPRVAYQFGRDPSAGFFSSLLSDTKLSLTVINALNNKPGPAALASNRYVNDPRLSRYVLSLNKKF</sequence>
<dbReference type="EMBL" id="CP139781">
    <property type="protein sequence ID" value="WRQ86261.1"/>
    <property type="molecule type" value="Genomic_DNA"/>
</dbReference>
<accession>A0ABZ1C3H0</accession>
<feature type="domain" description="TonB-dependent receptor plug" evidence="12">
    <location>
        <begin position="67"/>
        <end position="188"/>
    </location>
</feature>
<comment type="subcellular location">
    <subcellularLocation>
        <location evidence="1 8">Cell outer membrane</location>
        <topology evidence="1 8">Multi-pass membrane protein</topology>
    </subcellularLocation>
</comment>
<keyword evidence="5 9" id="KW-0798">TonB box</keyword>
<dbReference type="PANTHER" id="PTHR47234">
    <property type="match status" value="1"/>
</dbReference>
<comment type="similarity">
    <text evidence="8 9">Belongs to the TonB-dependent receptor family.</text>
</comment>
<dbReference type="InterPro" id="IPR036942">
    <property type="entry name" value="Beta-barrel_TonB_sf"/>
</dbReference>
<keyword evidence="7 8" id="KW-0998">Cell outer membrane</keyword>